<keyword evidence="8 9" id="KW-0408">Iron</keyword>
<protein>
    <recommendedName>
        <fullName evidence="9">Rubredoxin</fullName>
    </recommendedName>
</protein>
<dbReference type="GO" id="GO:0009055">
    <property type="term" value="F:electron transfer activity"/>
    <property type="evidence" value="ECO:0007669"/>
    <property type="project" value="TreeGrafter"/>
</dbReference>
<evidence type="ECO:0000313" key="11">
    <source>
        <dbReference type="EMBL" id="MUZ75603.1"/>
    </source>
</evidence>
<proteinExistence type="inferred from homology"/>
<dbReference type="GO" id="GO:0005506">
    <property type="term" value="F:iron ion binding"/>
    <property type="evidence" value="ECO:0007669"/>
    <property type="project" value="UniProtKB-UniRule"/>
</dbReference>
<dbReference type="InterPro" id="IPR024935">
    <property type="entry name" value="Rubredoxin_dom"/>
</dbReference>
<evidence type="ECO:0000259" key="10">
    <source>
        <dbReference type="PROSITE" id="PS50903"/>
    </source>
</evidence>
<evidence type="ECO:0000256" key="8">
    <source>
        <dbReference type="ARBA" id="ARBA00023004"/>
    </source>
</evidence>
<evidence type="ECO:0000256" key="6">
    <source>
        <dbReference type="ARBA" id="ARBA00022723"/>
    </source>
</evidence>
<dbReference type="PROSITE" id="PS00202">
    <property type="entry name" value="RUBREDOXIN"/>
    <property type="match status" value="1"/>
</dbReference>
<dbReference type="PRINTS" id="PR00163">
    <property type="entry name" value="RUBREDOXIN"/>
</dbReference>
<evidence type="ECO:0000256" key="7">
    <source>
        <dbReference type="ARBA" id="ARBA00022982"/>
    </source>
</evidence>
<accession>A0A6L6VIE6</accession>
<dbReference type="GO" id="GO:0043448">
    <property type="term" value="P:alkane catabolic process"/>
    <property type="evidence" value="ECO:0007669"/>
    <property type="project" value="TreeGrafter"/>
</dbReference>
<evidence type="ECO:0000313" key="12">
    <source>
        <dbReference type="Proteomes" id="UP000477951"/>
    </source>
</evidence>
<evidence type="ECO:0000256" key="5">
    <source>
        <dbReference type="ARBA" id="ARBA00022448"/>
    </source>
</evidence>
<dbReference type="SUPFAM" id="SSF57802">
    <property type="entry name" value="Rubredoxin-like"/>
    <property type="match status" value="1"/>
</dbReference>
<evidence type="ECO:0000256" key="4">
    <source>
        <dbReference type="ARBA" id="ARBA00005337"/>
    </source>
</evidence>
<dbReference type="InterPro" id="IPR018527">
    <property type="entry name" value="Rubredoxin_Fe_BS"/>
</dbReference>
<keyword evidence="6 9" id="KW-0479">Metal-binding</keyword>
<dbReference type="Proteomes" id="UP000477951">
    <property type="component" value="Unassembled WGS sequence"/>
</dbReference>
<comment type="function">
    <text evidence="2">Involved in the hydrocarbon hydroxylating system, which transfers electrons from NADH to rubredoxin reductase and then through rubredoxin to alkane 1 monooxygenase.</text>
</comment>
<dbReference type="CDD" id="cd00730">
    <property type="entry name" value="rubredoxin"/>
    <property type="match status" value="1"/>
</dbReference>
<comment type="caution">
    <text evidence="11">The sequence shown here is derived from an EMBL/GenBank/DDBJ whole genome shotgun (WGS) entry which is preliminary data.</text>
</comment>
<evidence type="ECO:0000256" key="2">
    <source>
        <dbReference type="ARBA" id="ARBA00002792"/>
    </source>
</evidence>
<gene>
    <name evidence="11" type="ORF">GOZ90_23310</name>
</gene>
<dbReference type="EMBL" id="WPHR01000033">
    <property type="protein sequence ID" value="MUZ75603.1"/>
    <property type="molecule type" value="Genomic_DNA"/>
</dbReference>
<evidence type="ECO:0000256" key="1">
    <source>
        <dbReference type="ARBA" id="ARBA00001965"/>
    </source>
</evidence>
<dbReference type="AlphaFoldDB" id="A0A6L6VIE6"/>
<dbReference type="Gene3D" id="2.20.28.10">
    <property type="match status" value="1"/>
</dbReference>
<dbReference type="FunFam" id="2.20.28.10:FF:000001">
    <property type="entry name" value="Rubredoxin"/>
    <property type="match status" value="1"/>
</dbReference>
<organism evidence="11 12">
    <name type="scientific">Agrobacterium vitis</name>
    <name type="common">Rhizobium vitis</name>
    <dbReference type="NCBI Taxonomy" id="373"/>
    <lineage>
        <taxon>Bacteria</taxon>
        <taxon>Pseudomonadati</taxon>
        <taxon>Pseudomonadota</taxon>
        <taxon>Alphaproteobacteria</taxon>
        <taxon>Hyphomicrobiales</taxon>
        <taxon>Rhizobiaceae</taxon>
        <taxon>Rhizobium/Agrobacterium group</taxon>
        <taxon>Agrobacterium</taxon>
    </lineage>
</organism>
<evidence type="ECO:0000256" key="3">
    <source>
        <dbReference type="ARBA" id="ARBA00004933"/>
    </source>
</evidence>
<comment type="cofactor">
    <cofactor evidence="1 9">
        <name>Fe(3+)</name>
        <dbReference type="ChEBI" id="CHEBI:29034"/>
    </cofactor>
</comment>
<keyword evidence="7 9" id="KW-0249">Electron transport</keyword>
<reference evidence="11 12" key="1">
    <citation type="submission" date="2019-12" db="EMBL/GenBank/DDBJ databases">
        <title>Whole-genome sequencing of Allorhizobium vitis.</title>
        <authorList>
            <person name="Gan H.M."/>
            <person name="Szegedi E."/>
            <person name="Burr T."/>
            <person name="Savka M.A."/>
        </authorList>
    </citation>
    <scope>NUCLEOTIDE SEQUENCE [LARGE SCALE GENOMIC DNA]</scope>
    <source>
        <strain evidence="11 12">CG516</strain>
    </source>
</reference>
<comment type="similarity">
    <text evidence="4 9">Belongs to the rubredoxin family.</text>
</comment>
<name>A0A6L6VIE6_AGRVI</name>
<dbReference type="InterPro" id="IPR024934">
    <property type="entry name" value="Rubredoxin-like_dom"/>
</dbReference>
<dbReference type="PANTHER" id="PTHR47627">
    <property type="entry name" value="RUBREDOXIN"/>
    <property type="match status" value="1"/>
</dbReference>
<dbReference type="InterPro" id="IPR050526">
    <property type="entry name" value="Rubredoxin_ET"/>
</dbReference>
<dbReference type="PROSITE" id="PS50903">
    <property type="entry name" value="RUBREDOXIN_LIKE"/>
    <property type="match status" value="1"/>
</dbReference>
<sequence>MEHPMSDEAIQTLEKTVETPPFKTWLCVLCGLVYSERDGWPGDGIPPGTRWEDVPEEWACPDCGASKADFQMTEI</sequence>
<keyword evidence="5" id="KW-0813">Transport</keyword>
<dbReference type="Pfam" id="PF00301">
    <property type="entry name" value="Rubredoxin"/>
    <property type="match status" value="1"/>
</dbReference>
<dbReference type="PANTHER" id="PTHR47627:SF1">
    <property type="entry name" value="RUBREDOXIN-1-RELATED"/>
    <property type="match status" value="1"/>
</dbReference>
<evidence type="ECO:0000256" key="9">
    <source>
        <dbReference type="RuleBase" id="RU003820"/>
    </source>
</evidence>
<feature type="domain" description="Rubredoxin-like" evidence="10">
    <location>
        <begin position="22"/>
        <end position="73"/>
    </location>
</feature>
<comment type="pathway">
    <text evidence="3">Hydrocarbon metabolism; alkane degradation.</text>
</comment>